<evidence type="ECO:0000256" key="1">
    <source>
        <dbReference type="SAM" id="Phobius"/>
    </source>
</evidence>
<evidence type="ECO:0000313" key="3">
    <source>
        <dbReference type="EMBL" id="QKH22577.1"/>
    </source>
</evidence>
<dbReference type="Proteomes" id="UP000031876">
    <property type="component" value="Plasmid 2"/>
</dbReference>
<dbReference type="Proteomes" id="UP000501107">
    <property type="component" value="Plasmid unnamed3"/>
</dbReference>
<evidence type="ECO:0000313" key="2">
    <source>
        <dbReference type="EMBL" id="AJG73934.1"/>
    </source>
</evidence>
<protein>
    <submittedName>
        <fullName evidence="2">Membrane protein</fullName>
    </submittedName>
</protein>
<sequence length="56" mass="6497">MTMQNVYLLLSLILTSITLNLVVMKRHNKDKVKTRHIVESLLLTIGVIGFHLLYFN</sequence>
<feature type="transmembrane region" description="Helical" evidence="1">
    <location>
        <begin position="36"/>
        <end position="55"/>
    </location>
</feature>
<gene>
    <name evidence="2" type="ORF">BF38_5758</name>
    <name evidence="3" type="ORF">FOC89_02065</name>
</gene>
<reference evidence="2 4" key="1">
    <citation type="journal article" date="2015" name="Genome Announc.">
        <title>Complete genome sequences for 35 biothreat assay-relevant bacillus species.</title>
        <authorList>
            <person name="Johnson S.L."/>
            <person name="Daligault H.E."/>
            <person name="Davenport K.W."/>
            <person name="Jaissle J."/>
            <person name="Frey K.G."/>
            <person name="Ladner J.T."/>
            <person name="Broomall S.M."/>
            <person name="Bishop-Lilly K.A."/>
            <person name="Bruce D.C."/>
            <person name="Gibbons H.S."/>
            <person name="Coyne S.R."/>
            <person name="Lo C.C."/>
            <person name="Meincke L."/>
            <person name="Munk A.C."/>
            <person name="Koroleva G.I."/>
            <person name="Rosenzweig C.N."/>
            <person name="Palacios G.F."/>
            <person name="Redden C.L."/>
            <person name="Minogue T.D."/>
            <person name="Chain P.S."/>
        </authorList>
    </citation>
    <scope>NUCLEOTIDE SEQUENCE [LARGE SCALE GENOMIC DNA]</scope>
    <source>
        <strain evidence="2 4">HD1011</strain>
        <plasmid evidence="2 4">2</plasmid>
    </source>
</reference>
<dbReference type="KEGG" id="btw:BF38_5758"/>
<organism evidence="3 5">
    <name type="scientific">Bacillus thuringiensis</name>
    <dbReference type="NCBI Taxonomy" id="1428"/>
    <lineage>
        <taxon>Bacteria</taxon>
        <taxon>Bacillati</taxon>
        <taxon>Bacillota</taxon>
        <taxon>Bacilli</taxon>
        <taxon>Bacillales</taxon>
        <taxon>Bacillaceae</taxon>
        <taxon>Bacillus</taxon>
        <taxon>Bacillus cereus group</taxon>
    </lineage>
</organism>
<feature type="transmembrane region" description="Helical" evidence="1">
    <location>
        <begin position="6"/>
        <end position="24"/>
    </location>
</feature>
<reference evidence="3 5" key="2">
    <citation type="submission" date="2020-05" db="EMBL/GenBank/DDBJ databases">
        <title>FDA dAtabase for Regulatory Grade micrObial Sequences (FDA-ARGOS): Supporting development and validation of Infectious Disease Dx tests.</title>
        <authorList>
            <person name="Nelson B."/>
            <person name="Plummer A."/>
            <person name="Tallon L."/>
            <person name="Sadzewicz L."/>
            <person name="Zhao X."/>
            <person name="Vavikolanu K."/>
            <person name="Mehta A."/>
            <person name="Aluvathingal J."/>
            <person name="Nadendla S."/>
            <person name="Myers T."/>
            <person name="Yan Y."/>
            <person name="Sichtig H."/>
        </authorList>
    </citation>
    <scope>NUCLEOTIDE SEQUENCE [LARGE SCALE GENOMIC DNA]</scope>
    <source>
        <strain evidence="3 5">FDAARGOS_795</strain>
        <plasmid evidence="3 5">unnamed3</plasmid>
    </source>
</reference>
<keyword evidence="1" id="KW-0812">Transmembrane</keyword>
<dbReference type="RefSeq" id="WP_000178729.1">
    <property type="nucleotide sequence ID" value="NZ_CP009334.1"/>
</dbReference>
<keyword evidence="1" id="KW-0472">Membrane</keyword>
<accession>A0A0B5N850</accession>
<geneLocation type="plasmid" evidence="3 5">
    <name>unnamed3</name>
</geneLocation>
<proteinExistence type="predicted"/>
<dbReference type="AlphaFoldDB" id="A0A0B5N850"/>
<dbReference type="EMBL" id="CP053979">
    <property type="protein sequence ID" value="QKH22577.1"/>
    <property type="molecule type" value="Genomic_DNA"/>
</dbReference>
<keyword evidence="1" id="KW-1133">Transmembrane helix</keyword>
<dbReference type="EMBL" id="CP009334">
    <property type="protein sequence ID" value="AJG73934.1"/>
    <property type="molecule type" value="Genomic_DNA"/>
</dbReference>
<keyword evidence="3" id="KW-0614">Plasmid</keyword>
<evidence type="ECO:0000313" key="4">
    <source>
        <dbReference type="Proteomes" id="UP000031876"/>
    </source>
</evidence>
<name>A0A0B5N850_BACTU</name>
<geneLocation type="plasmid" evidence="2 4">
    <name>2</name>
</geneLocation>
<evidence type="ECO:0000313" key="5">
    <source>
        <dbReference type="Proteomes" id="UP000501107"/>
    </source>
</evidence>